<dbReference type="SUPFAM" id="SSF47473">
    <property type="entry name" value="EF-hand"/>
    <property type="match status" value="2"/>
</dbReference>
<dbReference type="PANTHER" id="PTHR12085:SF3">
    <property type="entry name" value="SERINE_THREONINE-PROTEIN PHOSPHATASE 2A REGULATORY SUBUNIT B'' SUBUNIT GAMMA"/>
    <property type="match status" value="1"/>
</dbReference>
<name>A0AAD7U6C4_9STRA</name>
<comment type="subcellular location">
    <subcellularLocation>
        <location evidence="1">Cytoplasm</location>
    </subcellularLocation>
</comment>
<reference evidence="4" key="1">
    <citation type="submission" date="2023-01" db="EMBL/GenBank/DDBJ databases">
        <title>Metagenome sequencing of chrysophaentin producing Chrysophaeum taylorii.</title>
        <authorList>
            <person name="Davison J."/>
            <person name="Bewley C."/>
        </authorList>
    </citation>
    <scope>NUCLEOTIDE SEQUENCE</scope>
    <source>
        <strain evidence="4">NIES-1699</strain>
    </source>
</reference>
<evidence type="ECO:0000256" key="2">
    <source>
        <dbReference type="ARBA" id="ARBA00022490"/>
    </source>
</evidence>
<dbReference type="PROSITE" id="PS00018">
    <property type="entry name" value="EF_HAND_1"/>
    <property type="match status" value="1"/>
</dbReference>
<evidence type="ECO:0000256" key="1">
    <source>
        <dbReference type="ARBA" id="ARBA00004496"/>
    </source>
</evidence>
<dbReference type="GO" id="GO:0035303">
    <property type="term" value="P:regulation of dephosphorylation"/>
    <property type="evidence" value="ECO:0007669"/>
    <property type="project" value="InterPro"/>
</dbReference>
<dbReference type="Proteomes" id="UP001230188">
    <property type="component" value="Unassembled WGS sequence"/>
</dbReference>
<dbReference type="GO" id="GO:0005819">
    <property type="term" value="C:spindle"/>
    <property type="evidence" value="ECO:0007669"/>
    <property type="project" value="TreeGrafter"/>
</dbReference>
<dbReference type="EMBL" id="JAQMWT010000667">
    <property type="protein sequence ID" value="KAJ8598630.1"/>
    <property type="molecule type" value="Genomic_DNA"/>
</dbReference>
<proteinExistence type="predicted"/>
<keyword evidence="3" id="KW-0106">Calcium</keyword>
<evidence type="ECO:0000313" key="4">
    <source>
        <dbReference type="EMBL" id="KAJ8598630.1"/>
    </source>
</evidence>
<dbReference type="GO" id="GO:0030865">
    <property type="term" value="P:cortical cytoskeleton organization"/>
    <property type="evidence" value="ECO:0007669"/>
    <property type="project" value="TreeGrafter"/>
</dbReference>
<dbReference type="Gene3D" id="1.10.238.10">
    <property type="entry name" value="EF-hand"/>
    <property type="match status" value="1"/>
</dbReference>
<keyword evidence="5" id="KW-1185">Reference proteome</keyword>
<dbReference type="InterPro" id="IPR039865">
    <property type="entry name" value="PPP2R3C"/>
</dbReference>
<evidence type="ECO:0000256" key="3">
    <source>
        <dbReference type="ARBA" id="ARBA00022837"/>
    </source>
</evidence>
<dbReference type="AlphaFoldDB" id="A0AAD7U6C4"/>
<dbReference type="InterPro" id="IPR011992">
    <property type="entry name" value="EF-hand-dom_pair"/>
</dbReference>
<organism evidence="4 5">
    <name type="scientific">Chrysophaeum taylorii</name>
    <dbReference type="NCBI Taxonomy" id="2483200"/>
    <lineage>
        <taxon>Eukaryota</taxon>
        <taxon>Sar</taxon>
        <taxon>Stramenopiles</taxon>
        <taxon>Ochrophyta</taxon>
        <taxon>Pelagophyceae</taxon>
        <taxon>Pelagomonadales</taxon>
        <taxon>Pelagomonadaceae</taxon>
        <taxon>Chrysophaeum</taxon>
    </lineage>
</organism>
<dbReference type="GO" id="GO:0005737">
    <property type="term" value="C:cytoplasm"/>
    <property type="evidence" value="ECO:0007669"/>
    <property type="project" value="UniProtKB-SubCell"/>
</dbReference>
<evidence type="ECO:0000313" key="5">
    <source>
        <dbReference type="Proteomes" id="UP001230188"/>
    </source>
</evidence>
<comment type="caution">
    <text evidence="4">The sequence shown here is derived from an EMBL/GenBank/DDBJ whole genome shotgun (WGS) entry which is preliminary data.</text>
</comment>
<keyword evidence="2" id="KW-0963">Cytoplasm</keyword>
<protein>
    <submittedName>
        <fullName evidence="4">Uncharacterized protein</fullName>
    </submittedName>
</protein>
<dbReference type="PANTHER" id="PTHR12085">
    <property type="entry name" value="SERINE/THREONINE-PROTEIN PHOSPHATASE 2A REGULATORY SUBUNIT B'' SUBUNIT GAMMA"/>
    <property type="match status" value="1"/>
</dbReference>
<accession>A0AAD7U6C4</accession>
<sequence length="461" mass="52606">MATWQERLIKQQQHKSVAGRSGEEDEAALEAILEERRRKNGASHSSFLVIPRLWVSKKYGGLLLACAEARVEAPVLTWEELERLRVRLTRPADGSRRLNYEELCRARRDLAAEGNSRGFEAALSARRFLELPRDCHGRVSARDLYNKIDRATCAAKTRRALRPYARDGSLREQELERYVYDLIPDMPAAQSMDEKFHAFYVFTAVRRFMFFLDPRRTGRISIDTLAASSMAAELDEIVEMPAVLPSSTKHPPPAPATPLLPSSSSSWFFPDNAKRVYSDYLELDVDHNGMLSKREFANFRGPRGDTRLTLAFADRVFEEIITYRTENPPGSGIVQAEMDFKTYLDVVLAFDNLDTPQALNYFWRILDIHKQGHLDPLVINYFFRDVSRRLRDDGYDAPSTADVVDEIFDMVKPAHPRFITLQDLQASGVAHTVILILVDVAGFVAYDNREHLMQGPDDDDF</sequence>
<dbReference type="InterPro" id="IPR018247">
    <property type="entry name" value="EF_Hand_1_Ca_BS"/>
</dbReference>
<gene>
    <name evidence="4" type="ORF">CTAYLR_003062</name>
</gene>
<dbReference type="GO" id="GO:0000226">
    <property type="term" value="P:microtubule cytoskeleton organization"/>
    <property type="evidence" value="ECO:0007669"/>
    <property type="project" value="TreeGrafter"/>
</dbReference>